<evidence type="ECO:0000256" key="1">
    <source>
        <dbReference type="SAM" id="MobiDB-lite"/>
    </source>
</evidence>
<gene>
    <name evidence="2" type="ORF">RB548_30370</name>
</gene>
<evidence type="ECO:0000313" key="3">
    <source>
        <dbReference type="Proteomes" id="UP001432360"/>
    </source>
</evidence>
<geneLocation type="plasmid" evidence="2 3">
    <name>pSchITTGS70d</name>
</geneLocation>
<organism evidence="2 3">
    <name type="scientific">Sinorhizobium chiapasense</name>
    <dbReference type="NCBI Taxonomy" id="501572"/>
    <lineage>
        <taxon>Bacteria</taxon>
        <taxon>Pseudomonadati</taxon>
        <taxon>Pseudomonadota</taxon>
        <taxon>Alphaproteobacteria</taxon>
        <taxon>Hyphomicrobiales</taxon>
        <taxon>Rhizobiaceae</taxon>
        <taxon>Sinorhizobium/Ensifer group</taxon>
        <taxon>Sinorhizobium</taxon>
    </lineage>
</organism>
<evidence type="ECO:0000313" key="2">
    <source>
        <dbReference type="EMBL" id="WVT07069.1"/>
    </source>
</evidence>
<accession>A0ABZ2BHW5</accession>
<sequence>MNIGKMNHGVRPEYMVVARSDDRRPKPQLQWSCRQVTKPMSSKELRAAALQDIGRRVQPDGKMARHEEGAEFAASGLSAKASVREHLSVDC</sequence>
<reference evidence="2" key="1">
    <citation type="submission" date="2023-08" db="EMBL/GenBank/DDBJ databases">
        <title>Complete genome sequence of Sinorhizobium chiapanecum ITTG S70 isolated from Acaciella angustissima nodules in Chiapas-Mexico.</title>
        <authorList>
            <person name="Rincon-Rosales R."/>
            <person name="Rogel M.A."/>
            <person name="Rincon-Medina C.I."/>
            <person name="Guerrero G."/>
            <person name="Manzano-Gomez L.A."/>
            <person name="Lopez-Lopez A."/>
            <person name="Rincon Molina F.A."/>
            <person name="Martinez-Romero E."/>
        </authorList>
    </citation>
    <scope>NUCLEOTIDE SEQUENCE</scope>
    <source>
        <strain evidence="2">ITTG S70</strain>
        <plasmid evidence="2">pSchITTGS70d</plasmid>
    </source>
</reference>
<feature type="compositionally biased region" description="Polar residues" evidence="1">
    <location>
        <begin position="29"/>
        <end position="40"/>
    </location>
</feature>
<dbReference type="EMBL" id="CP133152">
    <property type="protein sequence ID" value="WVT07069.1"/>
    <property type="molecule type" value="Genomic_DNA"/>
</dbReference>
<proteinExistence type="predicted"/>
<protein>
    <submittedName>
        <fullName evidence="2">Uncharacterized protein</fullName>
    </submittedName>
</protein>
<feature type="region of interest" description="Disordered" evidence="1">
    <location>
        <begin position="18"/>
        <end position="42"/>
    </location>
</feature>
<dbReference type="Proteomes" id="UP001432360">
    <property type="component" value="Plasmid pSchITTGS70d"/>
</dbReference>
<keyword evidence="3" id="KW-1185">Reference proteome</keyword>
<keyword evidence="2" id="KW-0614">Plasmid</keyword>
<dbReference type="RefSeq" id="WP_331376088.1">
    <property type="nucleotide sequence ID" value="NZ_CP133152.1"/>
</dbReference>
<name>A0ABZ2BHW5_9HYPH</name>